<evidence type="ECO:0000259" key="4">
    <source>
        <dbReference type="PROSITE" id="PS50888"/>
    </source>
</evidence>
<feature type="coiled-coil region" evidence="2">
    <location>
        <begin position="817"/>
        <end position="858"/>
    </location>
</feature>
<dbReference type="GO" id="GO:0046983">
    <property type="term" value="F:protein dimerization activity"/>
    <property type="evidence" value="ECO:0007669"/>
    <property type="project" value="InterPro"/>
</dbReference>
<dbReference type="SUPFAM" id="SSF47459">
    <property type="entry name" value="HLH, helix-loop-helix DNA-binding domain"/>
    <property type="match status" value="1"/>
</dbReference>
<dbReference type="SMART" id="SM00353">
    <property type="entry name" value="HLH"/>
    <property type="match status" value="1"/>
</dbReference>
<feature type="compositionally biased region" description="Polar residues" evidence="3">
    <location>
        <begin position="319"/>
        <end position="328"/>
    </location>
</feature>
<evidence type="ECO:0000313" key="7">
    <source>
        <dbReference type="RefSeq" id="XP_037880550.1"/>
    </source>
</evidence>
<dbReference type="AlphaFoldDB" id="A0A8U0W611"/>
<evidence type="ECO:0000256" key="2">
    <source>
        <dbReference type="SAM" id="Coils"/>
    </source>
</evidence>
<proteinExistence type="predicted"/>
<feature type="compositionally biased region" description="Low complexity" evidence="3">
    <location>
        <begin position="270"/>
        <end position="289"/>
    </location>
</feature>
<dbReference type="PANTHER" id="PTHR45851">
    <property type="entry name" value="MYC PROTO-ONCOGENE"/>
    <property type="match status" value="1"/>
</dbReference>
<feature type="compositionally biased region" description="Low complexity" evidence="3">
    <location>
        <begin position="450"/>
        <end position="459"/>
    </location>
</feature>
<dbReference type="PROSITE" id="PS50888">
    <property type="entry name" value="BHLH"/>
    <property type="match status" value="1"/>
</dbReference>
<evidence type="ECO:0000256" key="3">
    <source>
        <dbReference type="SAM" id="MobiDB-lite"/>
    </source>
</evidence>
<dbReference type="Proteomes" id="UP000092443">
    <property type="component" value="Unplaced"/>
</dbReference>
<dbReference type="InterPro" id="IPR050433">
    <property type="entry name" value="Myc_transcription_factors"/>
</dbReference>
<feature type="region of interest" description="Disordered" evidence="3">
    <location>
        <begin position="170"/>
        <end position="193"/>
    </location>
</feature>
<dbReference type="FunFam" id="4.10.280.10:FF:000019">
    <property type="entry name" value="Myc proto-oncogene protein"/>
    <property type="match status" value="1"/>
</dbReference>
<dbReference type="CDD" id="cd11400">
    <property type="entry name" value="bHLHzip_Myc"/>
    <property type="match status" value="1"/>
</dbReference>
<feature type="compositionally biased region" description="Low complexity" evidence="3">
    <location>
        <begin position="703"/>
        <end position="716"/>
    </location>
</feature>
<organism evidence="5 6">
    <name type="scientific">Glossina fuscipes</name>
    <dbReference type="NCBI Taxonomy" id="7396"/>
    <lineage>
        <taxon>Eukaryota</taxon>
        <taxon>Metazoa</taxon>
        <taxon>Ecdysozoa</taxon>
        <taxon>Arthropoda</taxon>
        <taxon>Hexapoda</taxon>
        <taxon>Insecta</taxon>
        <taxon>Pterygota</taxon>
        <taxon>Neoptera</taxon>
        <taxon>Endopterygota</taxon>
        <taxon>Diptera</taxon>
        <taxon>Brachycera</taxon>
        <taxon>Muscomorpha</taxon>
        <taxon>Hippoboscoidea</taxon>
        <taxon>Glossinidae</taxon>
        <taxon>Glossina</taxon>
    </lineage>
</organism>
<feature type="compositionally biased region" description="Polar residues" evidence="3">
    <location>
        <begin position="596"/>
        <end position="617"/>
    </location>
</feature>
<feature type="compositionally biased region" description="Polar residues" evidence="3">
    <location>
        <begin position="233"/>
        <end position="249"/>
    </location>
</feature>
<reference evidence="6 7" key="1">
    <citation type="submission" date="2025-04" db="UniProtKB">
        <authorList>
            <consortium name="RefSeq"/>
        </authorList>
    </citation>
    <scope>IDENTIFICATION</scope>
    <source>
        <tissue evidence="6 7">Whole body pupa</tissue>
    </source>
</reference>
<accession>A0A8U0W611</accession>
<dbReference type="Gene3D" id="4.10.280.10">
    <property type="entry name" value="Helix-loop-helix DNA-binding domain"/>
    <property type="match status" value="1"/>
</dbReference>
<dbReference type="Pfam" id="PF00010">
    <property type="entry name" value="HLH"/>
    <property type="match status" value="1"/>
</dbReference>
<feature type="compositionally biased region" description="Low complexity" evidence="3">
    <location>
        <begin position="306"/>
        <end position="318"/>
    </location>
</feature>
<dbReference type="InterPro" id="IPR036638">
    <property type="entry name" value="HLH_DNA-bd_sf"/>
</dbReference>
<feature type="region of interest" description="Disordered" evidence="3">
    <location>
        <begin position="450"/>
        <end position="475"/>
    </location>
</feature>
<evidence type="ECO:0000256" key="1">
    <source>
        <dbReference type="ARBA" id="ARBA00023125"/>
    </source>
</evidence>
<feature type="domain" description="BHLH" evidence="4">
    <location>
        <begin position="775"/>
        <end position="827"/>
    </location>
</feature>
<feature type="region of interest" description="Disordered" evidence="3">
    <location>
        <begin position="231"/>
        <end position="344"/>
    </location>
</feature>
<dbReference type="GeneID" id="119631965"/>
<name>A0A8U0W611_9MUSC</name>
<feature type="compositionally biased region" description="Basic and acidic residues" evidence="3">
    <location>
        <begin position="512"/>
        <end position="523"/>
    </location>
</feature>
<feature type="compositionally biased region" description="Basic and acidic residues" evidence="3">
    <location>
        <begin position="544"/>
        <end position="559"/>
    </location>
</feature>
<feature type="compositionally biased region" description="Polar residues" evidence="3">
    <location>
        <begin position="170"/>
        <end position="183"/>
    </location>
</feature>
<feature type="region of interest" description="Disordered" evidence="3">
    <location>
        <begin position="576"/>
        <end position="618"/>
    </location>
</feature>
<dbReference type="GO" id="GO:0003677">
    <property type="term" value="F:DNA binding"/>
    <property type="evidence" value="ECO:0007669"/>
    <property type="project" value="UniProtKB-KW"/>
</dbReference>
<protein>
    <submittedName>
        <fullName evidence="6 7">Myc protein isoform X1</fullName>
    </submittedName>
</protein>
<evidence type="ECO:0000313" key="5">
    <source>
        <dbReference type="Proteomes" id="UP000092443"/>
    </source>
</evidence>
<keyword evidence="5" id="KW-1185">Reference proteome</keyword>
<dbReference type="RefSeq" id="XP_037880550.1">
    <property type="nucleotide sequence ID" value="XM_038024622.1"/>
</dbReference>
<feature type="compositionally biased region" description="Low complexity" evidence="3">
    <location>
        <begin position="487"/>
        <end position="509"/>
    </location>
</feature>
<dbReference type="RefSeq" id="XP_037880543.1">
    <property type="nucleotide sequence ID" value="XM_038024615.1"/>
</dbReference>
<keyword evidence="2" id="KW-0175">Coiled coil</keyword>
<gene>
    <name evidence="6 7" type="primary">LOC119631965</name>
</gene>
<dbReference type="KEGG" id="gfs:119631965"/>
<feature type="region of interest" description="Disordered" evidence="3">
    <location>
        <begin position="487"/>
        <end position="559"/>
    </location>
</feature>
<feature type="region of interest" description="Disordered" evidence="3">
    <location>
        <begin position="703"/>
        <end position="735"/>
    </location>
</feature>
<sequence length="869" mass="95471">MELDIIRHQLFFNIIVNITSISFRLNKLTSSLCTTISEKFNKIIADSCKDNLISEFDTMAKLCSPFSTSPRTSFLNDLLPTHSSFMDEFYITPDPFEVFGELPSIYSDIQKMESESGSSASCTALDWYDECDVKPELPNCDLMWPVPHTNSSSSISSDLAVSPSVVTGNIPTNIRDGGTNTVSVKEEPKSPSSTVSIMTVKKVNHHQESFQLASLESIKVEVKKEPIDDSDAQFKQQNIPNNKTVQQHQRSIHNAPPGTSLLRKSNNSITQQRKLLQQQPQQRQTTQQSTKRDHLLSCAPASHTTNANNYRNNSSNGSFQQPACTPQLYQRPDTPHSLDDDSSTTEFKHNIDLSACVMGSNSISLTDSQFIQQVSQELQDTSKSQIALCMDSESSLSDVLDVISTEVTNTTSNPLLGTNRQINNSMNDGGSYANKTNNRNNISIITSSSSISHSNSFRSSECDSDDDLSTASSMSENETAYNRAMMASSAVSPVSSQNSSSSSANNVHSTQHHMDHSYTRLDDMGTNLDTPSDSEEEIDVVSINDKKLPTNPSDKDRRALQNKVAHKFNARIIKNANGLRTIPPRRRGSYEFPYTPASSSPVKSVNNSRYPSPASTPYQSQYTTKYVQQQQQLMTVIDKVSAPCGAPINIFADKSRKRLLATTGANGSLLGVQSSNNINNNTNTNAGLTTVNALNGVTISIRNSGGSNDSSSSSSSGGIGGNVMPPSKKHRGKKTKHYVANTIVTSSGVGIGVGVGAATILKRHCSLDESADTIEKRHLHNDMERQRRIGLKNLFEALKKQIPSIKDKERAPKVNILREAAKLCEALTSEDQQLTEQKARLREELRKRQERLTMLRAQRARRLGGGLID</sequence>
<dbReference type="InterPro" id="IPR011598">
    <property type="entry name" value="bHLH_dom"/>
</dbReference>
<evidence type="ECO:0000313" key="6">
    <source>
        <dbReference type="RefSeq" id="XP_037880543.1"/>
    </source>
</evidence>
<keyword evidence="1" id="KW-0238">DNA-binding</keyword>